<sequence length="92" mass="10542">MESYIRQRFAEYVGLPEEQLFADDVTLATVIGRSAKMTNSIDLMETFARTSNALRKEHGVRVRLPTLPLDTPMPRVLTIFLEEFDRQKRAAA</sequence>
<reference evidence="2" key="1">
    <citation type="submission" date="2015-02" db="EMBL/GenBank/DDBJ databases">
        <title>Draft Genome of Frankia sp. CpI1-S.</title>
        <authorList>
            <person name="Oshone R.T."/>
            <person name="Ngom M."/>
            <person name="Ghodhbane-Gtari F."/>
            <person name="Gtari M."/>
            <person name="Morris K."/>
            <person name="Thomas K."/>
            <person name="Sen A."/>
            <person name="Tisa L.S."/>
        </authorList>
    </citation>
    <scope>NUCLEOTIDE SEQUENCE [LARGE SCALE GENOMIC DNA]</scope>
    <source>
        <strain evidence="2">CpI1-S</strain>
    </source>
</reference>
<dbReference type="Proteomes" id="UP000032545">
    <property type="component" value="Unassembled WGS sequence"/>
</dbReference>
<dbReference type="AlphaFoldDB" id="A0A0D8B7S7"/>
<reference evidence="1 2" key="2">
    <citation type="journal article" date="2016" name="Genome Announc.">
        <title>Permanent Draft Genome Sequences for Two Variants of Frankia sp. Strain CpI1, the First Frankia Strain Isolated from Root Nodules of Comptonia peregrina.</title>
        <authorList>
            <person name="Oshone R."/>
            <person name="Hurst S.G.IV."/>
            <person name="Abebe-Akele F."/>
            <person name="Simpson S."/>
            <person name="Morris K."/>
            <person name="Thomas W.K."/>
            <person name="Tisa L.S."/>
        </authorList>
    </citation>
    <scope>NUCLEOTIDE SEQUENCE [LARGE SCALE GENOMIC DNA]</scope>
    <source>
        <strain evidence="2">CpI1-S</strain>
    </source>
</reference>
<organism evidence="1 2">
    <name type="scientific">Frankia torreyi</name>
    <dbReference type="NCBI Taxonomy" id="1856"/>
    <lineage>
        <taxon>Bacteria</taxon>
        <taxon>Bacillati</taxon>
        <taxon>Actinomycetota</taxon>
        <taxon>Actinomycetes</taxon>
        <taxon>Frankiales</taxon>
        <taxon>Frankiaceae</taxon>
        <taxon>Frankia</taxon>
    </lineage>
</organism>
<evidence type="ECO:0000313" key="1">
    <source>
        <dbReference type="EMBL" id="KJE20170.1"/>
    </source>
</evidence>
<keyword evidence="2" id="KW-1185">Reference proteome</keyword>
<proteinExistence type="predicted"/>
<accession>A0A0D8B7S7</accession>
<comment type="caution">
    <text evidence="1">The sequence shown here is derived from an EMBL/GenBank/DDBJ whole genome shotgun (WGS) entry which is preliminary data.</text>
</comment>
<protein>
    <submittedName>
        <fullName evidence="1">Uncharacterized protein</fullName>
    </submittedName>
</protein>
<dbReference type="RefSeq" id="WP_199865518.1">
    <property type="nucleotide sequence ID" value="NZ_JYFN01000069.1"/>
</dbReference>
<gene>
    <name evidence="1" type="ORF">FF36_05548</name>
</gene>
<evidence type="ECO:0000313" key="2">
    <source>
        <dbReference type="Proteomes" id="UP000032545"/>
    </source>
</evidence>
<dbReference type="PATRIC" id="fig|1502723.3.peg.5971"/>
<dbReference type="EMBL" id="JYFN01000069">
    <property type="protein sequence ID" value="KJE20170.1"/>
    <property type="molecule type" value="Genomic_DNA"/>
</dbReference>
<name>A0A0D8B7S7_9ACTN</name>